<evidence type="ECO:0000313" key="2">
    <source>
        <dbReference type="Proteomes" id="UP001177003"/>
    </source>
</evidence>
<keyword evidence="2" id="KW-1185">Reference proteome</keyword>
<gene>
    <name evidence="1" type="ORF">LSALG_LOCUS24832</name>
</gene>
<reference evidence="1" key="1">
    <citation type="submission" date="2023-04" db="EMBL/GenBank/DDBJ databases">
        <authorList>
            <person name="Vijverberg K."/>
            <person name="Xiong W."/>
            <person name="Schranz E."/>
        </authorList>
    </citation>
    <scope>NUCLEOTIDE SEQUENCE</scope>
</reference>
<dbReference type="AlphaFoldDB" id="A0AA35Z3R8"/>
<name>A0AA35Z3R8_LACSI</name>
<dbReference type="EMBL" id="OX465081">
    <property type="protein sequence ID" value="CAI9285359.1"/>
    <property type="molecule type" value="Genomic_DNA"/>
</dbReference>
<sequence>MELVTNRTDGAGINEEGDALGFDDVDFFFDFKLNNEDLSLFFDNVDDVRISPVETLGETTVSPTQPTHVDSQVLNDGPNIVRSSFEAMSSSAPRGSLTLQHAHDESSEWLDKFLAREGVDPAHRGKEISIGAGSPDKEELMIFKLKEEMGVLNQKLIERDVLIGTLDIRVSKLEKKMPKFKTSNKLITEFGDKFKKTSVSEPNEVGACHCAPAQVTQVPQDASELVRTTHVVDHLETEPAQIIPRVTLMQAQNQVSTQRKENMLFMKNSYKNVRGEQPQLSVTELGNKRFKDGSLHNMEYWAYDEATATAVMKFHQGVFHRVEAMHLLKFGEHDIRTLAEH</sequence>
<organism evidence="1 2">
    <name type="scientific">Lactuca saligna</name>
    <name type="common">Willowleaf lettuce</name>
    <dbReference type="NCBI Taxonomy" id="75948"/>
    <lineage>
        <taxon>Eukaryota</taxon>
        <taxon>Viridiplantae</taxon>
        <taxon>Streptophyta</taxon>
        <taxon>Embryophyta</taxon>
        <taxon>Tracheophyta</taxon>
        <taxon>Spermatophyta</taxon>
        <taxon>Magnoliopsida</taxon>
        <taxon>eudicotyledons</taxon>
        <taxon>Gunneridae</taxon>
        <taxon>Pentapetalae</taxon>
        <taxon>asterids</taxon>
        <taxon>campanulids</taxon>
        <taxon>Asterales</taxon>
        <taxon>Asteraceae</taxon>
        <taxon>Cichorioideae</taxon>
        <taxon>Cichorieae</taxon>
        <taxon>Lactucinae</taxon>
        <taxon>Lactuca</taxon>
    </lineage>
</organism>
<dbReference type="Proteomes" id="UP001177003">
    <property type="component" value="Chromosome 5"/>
</dbReference>
<accession>A0AA35Z3R8</accession>
<evidence type="ECO:0000313" key="1">
    <source>
        <dbReference type="EMBL" id="CAI9285359.1"/>
    </source>
</evidence>
<proteinExistence type="predicted"/>
<protein>
    <submittedName>
        <fullName evidence="1">Uncharacterized protein</fullName>
    </submittedName>
</protein>